<accession>A0A5A7RAQ8</accession>
<sequence>MGLEGGGRRRRLEAEDWAEVGEVRRMMLGLGGEVRFLGVKIWRRTTPNDLTKLLQSNIKNIVKSSFLPSLYAENINSLTVPITTHCNVVHHSPPYLSQLLVDGL</sequence>
<dbReference type="AlphaFoldDB" id="A0A5A7RAQ8"/>
<reference evidence="2" key="1">
    <citation type="journal article" date="2019" name="Curr. Biol.">
        <title>Genome Sequence of Striga asiatica Provides Insight into the Evolution of Plant Parasitism.</title>
        <authorList>
            <person name="Yoshida S."/>
            <person name="Kim S."/>
            <person name="Wafula E.K."/>
            <person name="Tanskanen J."/>
            <person name="Kim Y.M."/>
            <person name="Honaas L."/>
            <person name="Yang Z."/>
            <person name="Spallek T."/>
            <person name="Conn C.E."/>
            <person name="Ichihashi Y."/>
            <person name="Cheong K."/>
            <person name="Cui S."/>
            <person name="Der J.P."/>
            <person name="Gundlach H."/>
            <person name="Jiao Y."/>
            <person name="Hori C."/>
            <person name="Ishida J.K."/>
            <person name="Kasahara H."/>
            <person name="Kiba T."/>
            <person name="Kim M.S."/>
            <person name="Koo N."/>
            <person name="Laohavisit A."/>
            <person name="Lee Y.H."/>
            <person name="Lumba S."/>
            <person name="McCourt P."/>
            <person name="Mortimer J.C."/>
            <person name="Mutuku J.M."/>
            <person name="Nomura T."/>
            <person name="Sasaki-Sekimoto Y."/>
            <person name="Seto Y."/>
            <person name="Wang Y."/>
            <person name="Wakatake T."/>
            <person name="Sakakibara H."/>
            <person name="Demura T."/>
            <person name="Yamaguchi S."/>
            <person name="Yoneyama K."/>
            <person name="Manabe R.I."/>
            <person name="Nelson D.C."/>
            <person name="Schulman A.H."/>
            <person name="Timko M.P."/>
            <person name="dePamphilis C.W."/>
            <person name="Choi D."/>
            <person name="Shirasu K."/>
        </authorList>
    </citation>
    <scope>NUCLEOTIDE SEQUENCE [LARGE SCALE GENOMIC DNA]</scope>
    <source>
        <strain evidence="2">cv. UVA1</strain>
    </source>
</reference>
<proteinExistence type="predicted"/>
<comment type="caution">
    <text evidence="1">The sequence shown here is derived from an EMBL/GenBank/DDBJ whole genome shotgun (WGS) entry which is preliminary data.</text>
</comment>
<gene>
    <name evidence="1" type="ORF">STAS_30979</name>
</gene>
<protein>
    <submittedName>
        <fullName evidence="1">Regulatory protein RecX</fullName>
    </submittedName>
</protein>
<dbReference type="Proteomes" id="UP000325081">
    <property type="component" value="Unassembled WGS sequence"/>
</dbReference>
<organism evidence="1 2">
    <name type="scientific">Striga asiatica</name>
    <name type="common">Asiatic witchweed</name>
    <name type="synonym">Buchnera asiatica</name>
    <dbReference type="NCBI Taxonomy" id="4170"/>
    <lineage>
        <taxon>Eukaryota</taxon>
        <taxon>Viridiplantae</taxon>
        <taxon>Streptophyta</taxon>
        <taxon>Embryophyta</taxon>
        <taxon>Tracheophyta</taxon>
        <taxon>Spermatophyta</taxon>
        <taxon>Magnoliopsida</taxon>
        <taxon>eudicotyledons</taxon>
        <taxon>Gunneridae</taxon>
        <taxon>Pentapetalae</taxon>
        <taxon>asterids</taxon>
        <taxon>lamiids</taxon>
        <taxon>Lamiales</taxon>
        <taxon>Orobanchaceae</taxon>
        <taxon>Buchnereae</taxon>
        <taxon>Striga</taxon>
    </lineage>
</organism>
<name>A0A5A7RAQ8_STRAF</name>
<evidence type="ECO:0000313" key="1">
    <source>
        <dbReference type="EMBL" id="GER53454.1"/>
    </source>
</evidence>
<dbReference type="EMBL" id="BKCP01010515">
    <property type="protein sequence ID" value="GER53454.1"/>
    <property type="molecule type" value="Genomic_DNA"/>
</dbReference>
<evidence type="ECO:0000313" key="2">
    <source>
        <dbReference type="Proteomes" id="UP000325081"/>
    </source>
</evidence>
<keyword evidence="2" id="KW-1185">Reference proteome</keyword>